<comment type="caution">
    <text evidence="1">The sequence shown here is derived from an EMBL/GenBank/DDBJ whole genome shotgun (WGS) entry which is preliminary data.</text>
</comment>
<evidence type="ECO:0000313" key="1">
    <source>
        <dbReference type="EMBL" id="CAG9936766.1"/>
    </source>
</evidence>
<dbReference type="Proteomes" id="UP000836387">
    <property type="component" value="Unassembled WGS sequence"/>
</dbReference>
<proteinExistence type="predicted"/>
<gene>
    <name evidence="1" type="ORF">CRV2_00003948</name>
</gene>
<reference evidence="1" key="1">
    <citation type="submission" date="2020-04" db="EMBL/GenBank/DDBJ databases">
        <authorList>
            <person name="Broberg M."/>
        </authorList>
    </citation>
    <scope>NUCLEOTIDE SEQUENCE</scope>
</reference>
<reference evidence="1" key="2">
    <citation type="submission" date="2021-10" db="EMBL/GenBank/DDBJ databases">
        <authorList>
            <person name="Piombo E."/>
        </authorList>
    </citation>
    <scope>NUCLEOTIDE SEQUENCE</scope>
</reference>
<keyword evidence="2" id="KW-1185">Reference proteome</keyword>
<organism evidence="1 2">
    <name type="scientific">Clonostachys rosea f. rosea IK726</name>
    <dbReference type="NCBI Taxonomy" id="1349383"/>
    <lineage>
        <taxon>Eukaryota</taxon>
        <taxon>Fungi</taxon>
        <taxon>Dikarya</taxon>
        <taxon>Ascomycota</taxon>
        <taxon>Pezizomycotina</taxon>
        <taxon>Sordariomycetes</taxon>
        <taxon>Hypocreomycetidae</taxon>
        <taxon>Hypocreales</taxon>
        <taxon>Bionectriaceae</taxon>
        <taxon>Clonostachys</taxon>
    </lineage>
</organism>
<accession>A0ACA9T7T8</accession>
<evidence type="ECO:0000313" key="2">
    <source>
        <dbReference type="Proteomes" id="UP000836387"/>
    </source>
</evidence>
<name>A0ACA9T7T8_BIOOC</name>
<dbReference type="EMBL" id="CADEHS020000001">
    <property type="protein sequence ID" value="CAG9936766.1"/>
    <property type="molecule type" value="Genomic_DNA"/>
</dbReference>
<protein>
    <submittedName>
        <fullName evidence="1">Uncharacterized protein</fullName>
    </submittedName>
</protein>
<sequence>MTRSTAPQTTCMIAIAYVHSVLADGFGWTHVCPWPRDATHVAVVAFASRLNCPHQPLVPCSAQPQLPVAGSHLPPCADWIQLQSSMWWRSNIRWVRIKDDPELLANSVATFRRWSQMMQEPPASHLST</sequence>